<evidence type="ECO:0008006" key="4">
    <source>
        <dbReference type="Google" id="ProtNLM"/>
    </source>
</evidence>
<keyword evidence="3" id="KW-1185">Reference proteome</keyword>
<evidence type="ECO:0000313" key="2">
    <source>
        <dbReference type="EMBL" id="KAK8054806.1"/>
    </source>
</evidence>
<dbReference type="EMBL" id="JAQQWK010000001">
    <property type="protein sequence ID" value="KAK8054806.1"/>
    <property type="molecule type" value="Genomic_DNA"/>
</dbReference>
<reference evidence="2 3" key="1">
    <citation type="submission" date="2023-01" db="EMBL/GenBank/DDBJ databases">
        <title>Analysis of 21 Apiospora genomes using comparative genomics revels a genus with tremendous synthesis potential of carbohydrate active enzymes and secondary metabolites.</title>
        <authorList>
            <person name="Sorensen T."/>
        </authorList>
    </citation>
    <scope>NUCLEOTIDE SEQUENCE [LARGE SCALE GENOMIC DNA]</scope>
    <source>
        <strain evidence="2 3">CBS 33761</strain>
    </source>
</reference>
<evidence type="ECO:0000313" key="3">
    <source>
        <dbReference type="Proteomes" id="UP001444661"/>
    </source>
</evidence>
<gene>
    <name evidence="2" type="ORF">PG993_000033</name>
</gene>
<dbReference type="Proteomes" id="UP001444661">
    <property type="component" value="Unassembled WGS sequence"/>
</dbReference>
<dbReference type="InterPro" id="IPR024079">
    <property type="entry name" value="MetalloPept_cat_dom_sf"/>
</dbReference>
<comment type="caution">
    <text evidence="2">The sequence shown here is derived from an EMBL/GenBank/DDBJ whole genome shotgun (WGS) entry which is preliminary data.</text>
</comment>
<dbReference type="Gene3D" id="3.40.390.10">
    <property type="entry name" value="Collagenase (Catalytic Domain)"/>
    <property type="match status" value="1"/>
</dbReference>
<evidence type="ECO:0000256" key="1">
    <source>
        <dbReference type="SAM" id="SignalP"/>
    </source>
</evidence>
<dbReference type="SUPFAM" id="SSF55486">
    <property type="entry name" value="Metalloproteases ('zincins'), catalytic domain"/>
    <property type="match status" value="1"/>
</dbReference>
<proteinExistence type="predicted"/>
<feature type="signal peptide" evidence="1">
    <location>
        <begin position="1"/>
        <end position="25"/>
    </location>
</feature>
<protein>
    <recommendedName>
        <fullName evidence="4">Lysine-specific metallo-endopeptidase domain-containing protein</fullName>
    </recommendedName>
</protein>
<organism evidence="2 3">
    <name type="scientific">Apiospora rasikravindrae</name>
    <dbReference type="NCBI Taxonomy" id="990691"/>
    <lineage>
        <taxon>Eukaryota</taxon>
        <taxon>Fungi</taxon>
        <taxon>Dikarya</taxon>
        <taxon>Ascomycota</taxon>
        <taxon>Pezizomycotina</taxon>
        <taxon>Sordariomycetes</taxon>
        <taxon>Xylariomycetidae</taxon>
        <taxon>Amphisphaeriales</taxon>
        <taxon>Apiosporaceae</taxon>
        <taxon>Apiospora</taxon>
    </lineage>
</organism>
<sequence>MGFSKTKSRLAVGLCLLASPALIQADAGRVHPRDISAASTTNDPTAGLDILLQSRDDNPTTTPFKEFRGCSDQNKKDIVQAWWDVVNLARIPASINFDKPGALESRIWGDDIDHRTEATDLIHKLYSNILDLWSSKTTEKILISCEDLPQPDRAEKEKAYCQKIEPEMNGKRIGGYALSKGSSYDGSAVVLCPLFFEPGQEHLADIKKNLGNDKSNQHNADVMGGKARLLLHEMAHLSALVGQEDADSYAWYASLKYFEALFGTPNASLRRDGEIPTDDPEVDPPQPAKPTKALNIILENSRHGVPNDKDFYDRMKFLFFSVDFGTSSVCQVDPAPVAEAPANDISQLIKAHLPSGTFDVKTQDGMCQYKNDGKGNAGALWCGDKAHSCKEHADFRKGREGDVYCRNLSTRIRGSVEQRAVVACEW</sequence>
<accession>A0ABR1U7B6</accession>
<feature type="chain" id="PRO_5047285665" description="Lysine-specific metallo-endopeptidase domain-containing protein" evidence="1">
    <location>
        <begin position="26"/>
        <end position="426"/>
    </location>
</feature>
<name>A0ABR1U7B6_9PEZI</name>
<keyword evidence="1" id="KW-0732">Signal</keyword>